<comment type="caution">
    <text evidence="1">The sequence shown here is derived from an EMBL/GenBank/DDBJ whole genome shotgun (WGS) entry which is preliminary data.</text>
</comment>
<sequence>MISTDNRQKLANELETIVAYTNDSVKGFEKATDKIDNSNETLKQFFLSTVI</sequence>
<evidence type="ECO:0000313" key="1">
    <source>
        <dbReference type="EMBL" id="MBC2605940.1"/>
    </source>
</evidence>
<dbReference type="AlphaFoldDB" id="A0A7X1B7Q6"/>
<gene>
    <name evidence="1" type="ORF">H5P27_07775</name>
</gene>
<dbReference type="RefSeq" id="WP_185659827.1">
    <property type="nucleotide sequence ID" value="NZ_CAWPOO010000007.1"/>
</dbReference>
<organism evidence="1 2">
    <name type="scientific">Pelagicoccus albus</name>
    <dbReference type="NCBI Taxonomy" id="415222"/>
    <lineage>
        <taxon>Bacteria</taxon>
        <taxon>Pseudomonadati</taxon>
        <taxon>Verrucomicrobiota</taxon>
        <taxon>Opitutia</taxon>
        <taxon>Puniceicoccales</taxon>
        <taxon>Pelagicoccaceae</taxon>
        <taxon>Pelagicoccus</taxon>
    </lineage>
</organism>
<dbReference type="InterPro" id="IPR012347">
    <property type="entry name" value="Ferritin-like"/>
</dbReference>
<name>A0A7X1B7Q6_9BACT</name>
<proteinExistence type="predicted"/>
<keyword evidence="2" id="KW-1185">Reference proteome</keyword>
<accession>A0A7X1B7Q6</accession>
<dbReference type="Proteomes" id="UP000526501">
    <property type="component" value="Unassembled WGS sequence"/>
</dbReference>
<evidence type="ECO:0000313" key="2">
    <source>
        <dbReference type="Proteomes" id="UP000526501"/>
    </source>
</evidence>
<dbReference type="Gene3D" id="1.20.1260.10">
    <property type="match status" value="1"/>
</dbReference>
<reference evidence="1 2" key="1">
    <citation type="submission" date="2020-07" db="EMBL/GenBank/DDBJ databases">
        <authorList>
            <person name="Feng X."/>
        </authorList>
    </citation>
    <scope>NUCLEOTIDE SEQUENCE [LARGE SCALE GENOMIC DNA]</scope>
    <source>
        <strain evidence="1 2">JCM23202</strain>
    </source>
</reference>
<dbReference type="EMBL" id="JACHVC010000007">
    <property type="protein sequence ID" value="MBC2605940.1"/>
    <property type="molecule type" value="Genomic_DNA"/>
</dbReference>
<protein>
    <submittedName>
        <fullName evidence="1">Uncharacterized protein</fullName>
    </submittedName>
</protein>